<evidence type="ECO:0000313" key="4">
    <source>
        <dbReference type="Proteomes" id="UP000214746"/>
    </source>
</evidence>
<comment type="caution">
    <text evidence="3">The sequence shown here is derived from an EMBL/GenBank/DDBJ whole genome shotgun (WGS) entry which is preliminary data.</text>
</comment>
<dbReference type="RefSeq" id="WP_089201410.1">
    <property type="nucleotide sequence ID" value="NZ_NHRJ02000016.1"/>
</dbReference>
<sequence length="408" mass="46338">MSRKWVEKEGLHWVERGIISSEQYNQILSLYEDKKHAFGMLPLMGSILVGLGVLSFVAANWQDIHELFRLGMIVALMVALYAGGELFSRHGSQRLGIALMALGLISFGGGIVLVGQMFHLIAYDIASFIVWGTVGTLLTYFYRRRFLYLISILIFTGAQWYSVNGMHHFSAVAFGVMLTGLGVYLWKHQDVLLAWCFSVSCIIQAIMLTVSQDWKFLWWFVSAMALYALGDWWKNRGTGYALQAVPLIGAFIFNIAAVIFYDVTREGDFRHILPEPSYFLLAMTVLFGISVAGKIKRKRGITAFEWILAVPFAFLPAGADVLYLLTLFFFSLYVLWTGYAEEWRCKINFGMVLFIVASMVAYGKLTWAFMNKSLFFIIGGLLLFALSWFLGRKKKQFFDQAEGGRRHD</sequence>
<dbReference type="OrthoDB" id="5351773at2"/>
<evidence type="ECO:0000313" key="3">
    <source>
        <dbReference type="EMBL" id="PZE19486.1"/>
    </source>
</evidence>
<feature type="transmembrane region" description="Helical" evidence="1">
    <location>
        <begin position="373"/>
        <end position="391"/>
    </location>
</feature>
<gene>
    <name evidence="3" type="ORF">CBW46_018285</name>
</gene>
<keyword evidence="1" id="KW-0812">Transmembrane</keyword>
<proteinExistence type="predicted"/>
<protein>
    <submittedName>
        <fullName evidence="3">DUF2157 domain-containing protein</fullName>
    </submittedName>
</protein>
<feature type="transmembrane region" description="Helical" evidence="1">
    <location>
        <begin position="95"/>
        <end position="114"/>
    </location>
</feature>
<keyword evidence="4" id="KW-1185">Reference proteome</keyword>
<keyword evidence="1" id="KW-0472">Membrane</keyword>
<evidence type="ECO:0000259" key="2">
    <source>
        <dbReference type="Pfam" id="PF09925"/>
    </source>
</evidence>
<feature type="transmembrane region" description="Helical" evidence="1">
    <location>
        <begin position="347"/>
        <end position="367"/>
    </location>
</feature>
<feature type="transmembrane region" description="Helical" evidence="1">
    <location>
        <begin position="240"/>
        <end position="261"/>
    </location>
</feature>
<feature type="transmembrane region" description="Helical" evidence="1">
    <location>
        <begin position="37"/>
        <end position="61"/>
    </location>
</feature>
<feature type="transmembrane region" description="Helical" evidence="1">
    <location>
        <begin position="169"/>
        <end position="186"/>
    </location>
</feature>
<keyword evidence="1" id="KW-1133">Transmembrane helix</keyword>
<organism evidence="3 4">
    <name type="scientific">Paenibacillus xerothermodurans</name>
    <dbReference type="NCBI Taxonomy" id="1977292"/>
    <lineage>
        <taxon>Bacteria</taxon>
        <taxon>Bacillati</taxon>
        <taxon>Bacillota</taxon>
        <taxon>Bacilli</taxon>
        <taxon>Bacillales</taxon>
        <taxon>Paenibacillaceae</taxon>
        <taxon>Paenibacillus</taxon>
    </lineage>
</organism>
<feature type="transmembrane region" description="Helical" evidence="1">
    <location>
        <begin position="321"/>
        <end position="340"/>
    </location>
</feature>
<dbReference type="Proteomes" id="UP000214746">
    <property type="component" value="Unassembled WGS sequence"/>
</dbReference>
<feature type="transmembrane region" description="Helical" evidence="1">
    <location>
        <begin position="146"/>
        <end position="163"/>
    </location>
</feature>
<dbReference type="InterPro" id="IPR018677">
    <property type="entry name" value="DUF2157"/>
</dbReference>
<feature type="transmembrane region" description="Helical" evidence="1">
    <location>
        <begin position="276"/>
        <end position="293"/>
    </location>
</feature>
<feature type="transmembrane region" description="Helical" evidence="1">
    <location>
        <begin position="191"/>
        <end position="210"/>
    </location>
</feature>
<feature type="transmembrane region" description="Helical" evidence="1">
    <location>
        <begin position="120"/>
        <end position="141"/>
    </location>
</feature>
<evidence type="ECO:0000256" key="1">
    <source>
        <dbReference type="SAM" id="Phobius"/>
    </source>
</evidence>
<feature type="transmembrane region" description="Helical" evidence="1">
    <location>
        <begin position="300"/>
        <end position="315"/>
    </location>
</feature>
<dbReference type="EMBL" id="NHRJ02000016">
    <property type="protein sequence ID" value="PZE19486.1"/>
    <property type="molecule type" value="Genomic_DNA"/>
</dbReference>
<feature type="domain" description="DUF2157" evidence="2">
    <location>
        <begin position="12"/>
        <end position="147"/>
    </location>
</feature>
<dbReference type="Pfam" id="PF09925">
    <property type="entry name" value="DUF2157"/>
    <property type="match status" value="1"/>
</dbReference>
<feature type="transmembrane region" description="Helical" evidence="1">
    <location>
        <begin position="216"/>
        <end position="233"/>
    </location>
</feature>
<reference evidence="3" key="1">
    <citation type="submission" date="2018-06" db="EMBL/GenBank/DDBJ databases">
        <title>Paenibacillus xerothermodurans sp. nov. an extremely dry heat resistant spore forming bacterium isolated from the soil of Cape Canaveral, Florida.</title>
        <authorList>
            <person name="Seuylemezian A."/>
            <person name="Kaur N."/>
            <person name="Patil P."/>
            <person name="Patil P."/>
            <person name="Mayilraj S."/>
            <person name="Vaishampayan P."/>
        </authorList>
    </citation>
    <scope>NUCLEOTIDE SEQUENCE [LARGE SCALE GENOMIC DNA]</scope>
    <source>
        <strain evidence="3">ATCC 27380</strain>
    </source>
</reference>
<accession>A0A2W1NP10</accession>
<name>A0A2W1NP10_PAEXE</name>
<feature type="transmembrane region" description="Helical" evidence="1">
    <location>
        <begin position="67"/>
        <end position="83"/>
    </location>
</feature>
<dbReference type="AlphaFoldDB" id="A0A2W1NP10"/>